<dbReference type="Proteomes" id="UP000019365">
    <property type="component" value="Unassembled WGS sequence"/>
</dbReference>
<evidence type="ECO:0000256" key="1">
    <source>
        <dbReference type="SAM" id="Phobius"/>
    </source>
</evidence>
<reference evidence="2 3" key="1">
    <citation type="journal article" date="2014" name="PLoS ONE">
        <title>Rumen cellulosomics: divergent fiber-degrading strategies revealed by comparative genome-wide analysis of six ruminococcal strains.</title>
        <authorList>
            <person name="Dassa B."/>
            <person name="Borovok I."/>
            <person name="Ruimy-Israeli V."/>
            <person name="Lamed R."/>
            <person name="Flint H.J."/>
            <person name="Duncan S.H."/>
            <person name="Henrissat B."/>
            <person name="Coutinho P."/>
            <person name="Morrison M."/>
            <person name="Mosoni P."/>
            <person name="Yeoman C.J."/>
            <person name="White B.A."/>
            <person name="Bayer E.A."/>
        </authorList>
    </citation>
    <scope>NUCLEOTIDE SEQUENCE [LARGE SCALE GENOMIC DNA]</scope>
    <source>
        <strain evidence="2 3">007c</strain>
    </source>
</reference>
<keyword evidence="1" id="KW-1133">Transmembrane helix</keyword>
<name>W7UU14_RUMFL</name>
<dbReference type="OrthoDB" id="1823002at2"/>
<keyword evidence="1" id="KW-0472">Membrane</keyword>
<sequence length="166" mass="19481">MKKYEKILLILFSVMTVIFAADVLYRWKKLDIELDYHMFDSLTTVLALLFIVSFFGIMAILVSWWLRKRIEAGKKPISKLYKWSFILSFIPFAMLTAASAASMSEGFTFMLSTSYGIDAFVSTFVWYGFILLSVIIPVFPVIIFWQLLYIIKRRKYRKQMKECADN</sequence>
<feature type="transmembrane region" description="Helical" evidence="1">
    <location>
        <begin position="124"/>
        <end position="151"/>
    </location>
</feature>
<dbReference type="EMBL" id="ATAX01000010">
    <property type="protein sequence ID" value="EWM54649.1"/>
    <property type="molecule type" value="Genomic_DNA"/>
</dbReference>
<dbReference type="PATRIC" id="fig|1341157.4.peg.701"/>
<keyword evidence="1" id="KW-0812">Transmembrane</keyword>
<accession>W7UU14</accession>
<proteinExistence type="predicted"/>
<organism evidence="2 3">
    <name type="scientific">Ruminococcus flavefaciens 007c</name>
    <dbReference type="NCBI Taxonomy" id="1341157"/>
    <lineage>
        <taxon>Bacteria</taxon>
        <taxon>Bacillati</taxon>
        <taxon>Bacillota</taxon>
        <taxon>Clostridia</taxon>
        <taxon>Eubacteriales</taxon>
        <taxon>Oscillospiraceae</taxon>
        <taxon>Ruminococcus</taxon>
    </lineage>
</organism>
<comment type="caution">
    <text evidence="2">The sequence shown here is derived from an EMBL/GenBank/DDBJ whole genome shotgun (WGS) entry which is preliminary data.</text>
</comment>
<dbReference type="AlphaFoldDB" id="W7UU14"/>
<feature type="transmembrane region" description="Helical" evidence="1">
    <location>
        <begin position="44"/>
        <end position="65"/>
    </location>
</feature>
<evidence type="ECO:0000313" key="3">
    <source>
        <dbReference type="Proteomes" id="UP000019365"/>
    </source>
</evidence>
<evidence type="ECO:0000313" key="2">
    <source>
        <dbReference type="EMBL" id="EWM54649.1"/>
    </source>
</evidence>
<dbReference type="RefSeq" id="WP_037297253.1">
    <property type="nucleotide sequence ID" value="NZ_ATAX01000010.1"/>
</dbReference>
<protein>
    <submittedName>
        <fullName evidence="2">Uncharacterized protein</fullName>
    </submittedName>
</protein>
<gene>
    <name evidence="2" type="ORF">RF007C_04105</name>
</gene>
<feature type="transmembrane region" description="Helical" evidence="1">
    <location>
        <begin position="85"/>
        <end position="104"/>
    </location>
</feature>
<keyword evidence="3" id="KW-1185">Reference proteome</keyword>